<dbReference type="GO" id="GO:0003700">
    <property type="term" value="F:DNA-binding transcription factor activity"/>
    <property type="evidence" value="ECO:0007669"/>
    <property type="project" value="InterPro"/>
</dbReference>
<keyword evidence="2" id="KW-0238">DNA-binding</keyword>
<evidence type="ECO:0000259" key="4">
    <source>
        <dbReference type="PROSITE" id="PS01124"/>
    </source>
</evidence>
<sequence>MTSILEPLITATDALWHRYGAEPPLDGLRITRTDTPSGIIRAVYQPSLCVVLQGSKMSMLGNQAFHYTSGQCLLASVNVPVTARITGASAETPYLAFSFAIDPVTVGDLLVERADALPQVQPRAALQTADIPQTLLDPLTRLLALPNHPEDMPVLAPLIQKEIAWRLLGSELSEPLRHLGLKESHTARVGRATAWIREHYNQPLRVTDLARMINMSPASFHRHFKAVTQATPVQFQKQIRLQEARRLLLTREDVAAVGFSVGYESASQFSRDYRKLFGAPPGQDRDTMRASLAS</sequence>
<dbReference type="PROSITE" id="PS01124">
    <property type="entry name" value="HTH_ARAC_FAMILY_2"/>
    <property type="match status" value="1"/>
</dbReference>
<protein>
    <submittedName>
        <fullName evidence="5">AraC family transcriptional regulator</fullName>
    </submittedName>
</protein>
<dbReference type="AlphaFoldDB" id="A0A918KAF1"/>
<accession>A0A918KAF1</accession>
<comment type="caution">
    <text evidence="5">The sequence shown here is derived from an EMBL/GenBank/DDBJ whole genome shotgun (WGS) entry which is preliminary data.</text>
</comment>
<reference evidence="5" key="2">
    <citation type="submission" date="2020-09" db="EMBL/GenBank/DDBJ databases">
        <authorList>
            <person name="Sun Q."/>
            <person name="Kim S."/>
        </authorList>
    </citation>
    <scope>NUCLEOTIDE SEQUENCE</scope>
    <source>
        <strain evidence="5">KCTC 22169</strain>
    </source>
</reference>
<dbReference type="SUPFAM" id="SSF46689">
    <property type="entry name" value="Homeodomain-like"/>
    <property type="match status" value="2"/>
</dbReference>
<keyword evidence="6" id="KW-1185">Reference proteome</keyword>
<feature type="domain" description="HTH araC/xylS-type" evidence="4">
    <location>
        <begin position="190"/>
        <end position="287"/>
    </location>
</feature>
<evidence type="ECO:0000313" key="5">
    <source>
        <dbReference type="EMBL" id="GGX54850.1"/>
    </source>
</evidence>
<dbReference type="SMART" id="SM00342">
    <property type="entry name" value="HTH_ARAC"/>
    <property type="match status" value="1"/>
</dbReference>
<dbReference type="Gene3D" id="1.10.10.60">
    <property type="entry name" value="Homeodomain-like"/>
    <property type="match status" value="2"/>
</dbReference>
<organism evidence="5 6">
    <name type="scientific">Saccharospirillum salsuginis</name>
    <dbReference type="NCBI Taxonomy" id="418750"/>
    <lineage>
        <taxon>Bacteria</taxon>
        <taxon>Pseudomonadati</taxon>
        <taxon>Pseudomonadota</taxon>
        <taxon>Gammaproteobacteria</taxon>
        <taxon>Oceanospirillales</taxon>
        <taxon>Saccharospirillaceae</taxon>
        <taxon>Saccharospirillum</taxon>
    </lineage>
</organism>
<evidence type="ECO:0000313" key="6">
    <source>
        <dbReference type="Proteomes" id="UP000626148"/>
    </source>
</evidence>
<dbReference type="RefSeq" id="WP_189608678.1">
    <property type="nucleotide sequence ID" value="NZ_BMXR01000005.1"/>
</dbReference>
<dbReference type="InterPro" id="IPR018060">
    <property type="entry name" value="HTH_AraC"/>
</dbReference>
<evidence type="ECO:0000256" key="2">
    <source>
        <dbReference type="ARBA" id="ARBA00023125"/>
    </source>
</evidence>
<dbReference type="PROSITE" id="PS00041">
    <property type="entry name" value="HTH_ARAC_FAMILY_1"/>
    <property type="match status" value="1"/>
</dbReference>
<reference evidence="5" key="1">
    <citation type="journal article" date="2014" name="Int. J. Syst. Evol. Microbiol.">
        <title>Complete genome sequence of Corynebacterium casei LMG S-19264T (=DSM 44701T), isolated from a smear-ripened cheese.</title>
        <authorList>
            <consortium name="US DOE Joint Genome Institute (JGI-PGF)"/>
            <person name="Walter F."/>
            <person name="Albersmeier A."/>
            <person name="Kalinowski J."/>
            <person name="Ruckert C."/>
        </authorList>
    </citation>
    <scope>NUCLEOTIDE SEQUENCE</scope>
    <source>
        <strain evidence="5">KCTC 22169</strain>
    </source>
</reference>
<keyword evidence="3" id="KW-0804">Transcription</keyword>
<gene>
    <name evidence="5" type="ORF">GCM10007392_22910</name>
</gene>
<dbReference type="PANTHER" id="PTHR43436">
    <property type="entry name" value="ARAC-FAMILY TRANSCRIPTIONAL REGULATOR"/>
    <property type="match status" value="1"/>
</dbReference>
<dbReference type="Proteomes" id="UP000626148">
    <property type="component" value="Unassembled WGS sequence"/>
</dbReference>
<dbReference type="Pfam" id="PF12833">
    <property type="entry name" value="HTH_18"/>
    <property type="match status" value="1"/>
</dbReference>
<dbReference type="InterPro" id="IPR009594">
    <property type="entry name" value="Tscrpt_reg_HTH_AraC_N"/>
</dbReference>
<evidence type="ECO:0000256" key="1">
    <source>
        <dbReference type="ARBA" id="ARBA00023015"/>
    </source>
</evidence>
<name>A0A918KAF1_9GAMM</name>
<proteinExistence type="predicted"/>
<dbReference type="Pfam" id="PF06719">
    <property type="entry name" value="AraC_N"/>
    <property type="match status" value="1"/>
</dbReference>
<dbReference type="EMBL" id="BMXR01000005">
    <property type="protein sequence ID" value="GGX54850.1"/>
    <property type="molecule type" value="Genomic_DNA"/>
</dbReference>
<dbReference type="PANTHER" id="PTHR43436:SF1">
    <property type="entry name" value="TRANSCRIPTIONAL REGULATORY PROTEIN"/>
    <property type="match status" value="1"/>
</dbReference>
<dbReference type="InterPro" id="IPR009057">
    <property type="entry name" value="Homeodomain-like_sf"/>
</dbReference>
<dbReference type="InterPro" id="IPR018062">
    <property type="entry name" value="HTH_AraC-typ_CS"/>
</dbReference>
<dbReference type="GO" id="GO:0043565">
    <property type="term" value="F:sequence-specific DNA binding"/>
    <property type="evidence" value="ECO:0007669"/>
    <property type="project" value="InterPro"/>
</dbReference>
<evidence type="ECO:0000256" key="3">
    <source>
        <dbReference type="ARBA" id="ARBA00023163"/>
    </source>
</evidence>
<keyword evidence="1" id="KW-0805">Transcription regulation</keyword>